<evidence type="ECO:0000256" key="1">
    <source>
        <dbReference type="SAM" id="MobiDB-lite"/>
    </source>
</evidence>
<keyword evidence="2" id="KW-0472">Membrane</keyword>
<reference evidence="5" key="1">
    <citation type="submission" date="2015-09" db="EMBL/GenBank/DDBJ databases">
        <authorList>
            <consortium name="Pathogen Informatics"/>
        </authorList>
    </citation>
    <scope>NUCLEOTIDE SEQUENCE [LARGE SCALE GENOMIC DNA]</scope>
    <source>
        <strain evidence="5">Lake Konstanz</strain>
    </source>
</reference>
<feature type="compositionally biased region" description="Polar residues" evidence="1">
    <location>
        <begin position="327"/>
        <end position="346"/>
    </location>
</feature>
<dbReference type="InterPro" id="IPR032675">
    <property type="entry name" value="LRR_dom_sf"/>
</dbReference>
<dbReference type="Proteomes" id="UP000051952">
    <property type="component" value="Unassembled WGS sequence"/>
</dbReference>
<sequence length="843" mass="89735">MALSLLGTLSLLTNQLSGTLPSSWSGMSRLSSINLQNNQLSGTLPTAWTIPLLTTLSLGDNQLEGTLPDQWNISMPRLSSLSLQCNSIVGTLPSSWGSMIDMNELHLGYNLLSGTLPKSWGAMQALNALKLGNGDMDRTAQCSDITPLVGHGNRINGTLPQSWSSLSSVMYLSLEGNQLDGSLPESWSAMSYMINMSFAHNAFTGFLPASWSAMTIMSVLSLNDNRFTGTVPPAWGLMGTQQIIDEAGTFGRTLTLDLSSNCIRGELPPSWTTADHTRGLMVTVSSCFTFLVPSSGGECDGGAVPAECASWSAVSSRSLSLTDAVQPATTPTSTQTHGQSNTLSRATESASLHLRQTATMSPPIETIKSPSVSASTIASIAAATSLSAIAALVSSGDPGSAQALLAAIESPCVCDNAARFLSNSQSDIQSVLPASALVALAPLLSAWTNDVGATAASIMVETNIALTVGVMLLQGLCVGVGFLRRRRQADHKTPPMETNHIMLIAAFSGAHFPSVSIKVAMLFLPGVVWGCVRCMSMMLTDPSSIPTARLRGTSILGILFLLMVVLVIEFVVFRRWILNPSIGPVFLPFTNWYRLPSSSETFSPPIPRQIADVLCSRLGEWGPERRRTSFGAPLVTTFLPKNARWVWSIGPTVSLFVVALSATLATSSTACNAMQLSTIAVLTLSALWFAVATPHRAIVVSMVMAVGLVHTALVHLLGMLCRYELVVRDTVLLVASIGSWVLTAMRICVMLVALWEQHHLTHCYSTTTTRSPLHAAEDAMMMESLSSDVSSMVPLVTHQMFESSITLQHHAASRSGVKTNAALTHLVRLICAEGNDASGSLLL</sequence>
<feature type="transmembrane region" description="Helical" evidence="2">
    <location>
        <begin position="697"/>
        <end position="718"/>
    </location>
</feature>
<dbReference type="AlphaFoldDB" id="A0A0S4JF29"/>
<feature type="transmembrane region" description="Helical" evidence="2">
    <location>
        <begin position="552"/>
        <end position="573"/>
    </location>
</feature>
<gene>
    <name evidence="4" type="ORF">BSAL_17105</name>
</gene>
<accession>A0A0S4JF29</accession>
<feature type="transmembrane region" description="Helical" evidence="2">
    <location>
        <begin position="673"/>
        <end position="691"/>
    </location>
</feature>
<dbReference type="VEuPathDB" id="TriTrypDB:BSAL_17105"/>
<protein>
    <submittedName>
        <fullName evidence="4">GP46-like surface antigen, putative</fullName>
    </submittedName>
</protein>
<keyword evidence="3" id="KW-0732">Signal</keyword>
<feature type="transmembrane region" description="Helical" evidence="2">
    <location>
        <begin position="645"/>
        <end position="666"/>
    </location>
</feature>
<feature type="signal peptide" evidence="3">
    <location>
        <begin position="1"/>
        <end position="18"/>
    </location>
</feature>
<organism evidence="4 5">
    <name type="scientific">Bodo saltans</name>
    <name type="common">Flagellated protozoan</name>
    <dbReference type="NCBI Taxonomy" id="75058"/>
    <lineage>
        <taxon>Eukaryota</taxon>
        <taxon>Discoba</taxon>
        <taxon>Euglenozoa</taxon>
        <taxon>Kinetoplastea</taxon>
        <taxon>Metakinetoplastina</taxon>
        <taxon>Eubodonida</taxon>
        <taxon>Bodonidae</taxon>
        <taxon>Bodo</taxon>
    </lineage>
</organism>
<keyword evidence="2" id="KW-1133">Transmembrane helix</keyword>
<dbReference type="InterPro" id="IPR001611">
    <property type="entry name" value="Leu-rich_rpt"/>
</dbReference>
<dbReference type="EMBL" id="CYKH01001671">
    <property type="protein sequence ID" value="CUG88751.1"/>
    <property type="molecule type" value="Genomic_DNA"/>
</dbReference>
<feature type="transmembrane region" description="Helical" evidence="2">
    <location>
        <begin position="730"/>
        <end position="755"/>
    </location>
</feature>
<evidence type="ECO:0000313" key="4">
    <source>
        <dbReference type="EMBL" id="CUG88751.1"/>
    </source>
</evidence>
<dbReference type="Gene3D" id="3.80.10.10">
    <property type="entry name" value="Ribonuclease Inhibitor"/>
    <property type="match status" value="1"/>
</dbReference>
<dbReference type="SUPFAM" id="SSF52058">
    <property type="entry name" value="L domain-like"/>
    <property type="match status" value="1"/>
</dbReference>
<feature type="chain" id="PRO_5006622300" evidence="3">
    <location>
        <begin position="19"/>
        <end position="843"/>
    </location>
</feature>
<dbReference type="PANTHER" id="PTHR48057">
    <property type="entry name" value="LEUCINE-RICH REPEAT SERINE/THREONINE-PROTEIN KINASE 1"/>
    <property type="match status" value="1"/>
</dbReference>
<evidence type="ECO:0000313" key="5">
    <source>
        <dbReference type="Proteomes" id="UP000051952"/>
    </source>
</evidence>
<name>A0A0S4JF29_BODSA</name>
<keyword evidence="5" id="KW-1185">Reference proteome</keyword>
<feature type="region of interest" description="Disordered" evidence="1">
    <location>
        <begin position="322"/>
        <end position="346"/>
    </location>
</feature>
<evidence type="ECO:0000256" key="2">
    <source>
        <dbReference type="SAM" id="Phobius"/>
    </source>
</evidence>
<keyword evidence="2" id="KW-0812">Transmembrane</keyword>
<proteinExistence type="predicted"/>
<evidence type="ECO:0000256" key="3">
    <source>
        <dbReference type="SAM" id="SignalP"/>
    </source>
</evidence>
<feature type="transmembrane region" description="Helical" evidence="2">
    <location>
        <begin position="464"/>
        <end position="483"/>
    </location>
</feature>
<dbReference type="Pfam" id="PF00560">
    <property type="entry name" value="LRR_1"/>
    <property type="match status" value="1"/>
</dbReference>
<dbReference type="InterPro" id="IPR052595">
    <property type="entry name" value="LRRC69/RLP"/>
</dbReference>